<dbReference type="Gene3D" id="1.10.10.10">
    <property type="entry name" value="Winged helix-like DNA-binding domain superfamily/Winged helix DNA-binding domain"/>
    <property type="match status" value="1"/>
</dbReference>
<dbReference type="EMBL" id="QZFU01000041">
    <property type="protein sequence ID" value="RJO69841.1"/>
    <property type="molecule type" value="Genomic_DNA"/>
</dbReference>
<keyword evidence="2" id="KW-0238">DNA-binding</keyword>
<accession>A0A3A4JM49</accession>
<feature type="domain" description="HTH marR-type" evidence="4">
    <location>
        <begin position="18"/>
        <end position="150"/>
    </location>
</feature>
<evidence type="ECO:0000256" key="1">
    <source>
        <dbReference type="ARBA" id="ARBA00023015"/>
    </source>
</evidence>
<dbReference type="Proteomes" id="UP000266677">
    <property type="component" value="Unassembled WGS sequence"/>
</dbReference>
<dbReference type="RefSeq" id="WP_120044210.1">
    <property type="nucleotide sequence ID" value="NZ_QZFU01000041.1"/>
</dbReference>
<name>A0A3A4JM49_9NOCA</name>
<proteinExistence type="predicted"/>
<evidence type="ECO:0000313" key="5">
    <source>
        <dbReference type="EMBL" id="RJO69841.1"/>
    </source>
</evidence>
<dbReference type="PANTHER" id="PTHR33164">
    <property type="entry name" value="TRANSCRIPTIONAL REGULATOR, MARR FAMILY"/>
    <property type="match status" value="1"/>
</dbReference>
<gene>
    <name evidence="5" type="ORF">D5S18_28505</name>
</gene>
<evidence type="ECO:0000256" key="3">
    <source>
        <dbReference type="ARBA" id="ARBA00023163"/>
    </source>
</evidence>
<dbReference type="OrthoDB" id="5506299at2"/>
<dbReference type="InterPro" id="IPR036388">
    <property type="entry name" value="WH-like_DNA-bd_sf"/>
</dbReference>
<evidence type="ECO:0000313" key="6">
    <source>
        <dbReference type="Proteomes" id="UP000266677"/>
    </source>
</evidence>
<sequence length="153" mass="16447">MRSGAEPDRANYFPRLADERVDIALCRAAAQVAKAAETHAGAQGLGVGQHLVLKMLAGAGPCAQQTLCEELRIDRSVMVGLCDDLEGAEYIRRERNPKDRRSYAVTVTEAGLTRLKQAEGAVPGFLDATFAPLSVAERRQLTDLLGKLLGIGE</sequence>
<dbReference type="GO" id="GO:0003700">
    <property type="term" value="F:DNA-binding transcription factor activity"/>
    <property type="evidence" value="ECO:0007669"/>
    <property type="project" value="InterPro"/>
</dbReference>
<evidence type="ECO:0000256" key="2">
    <source>
        <dbReference type="ARBA" id="ARBA00023125"/>
    </source>
</evidence>
<keyword evidence="1" id="KW-0805">Transcription regulation</keyword>
<dbReference type="InterPro" id="IPR000835">
    <property type="entry name" value="HTH_MarR-typ"/>
</dbReference>
<evidence type="ECO:0000259" key="4">
    <source>
        <dbReference type="PROSITE" id="PS50995"/>
    </source>
</evidence>
<dbReference type="Pfam" id="PF12802">
    <property type="entry name" value="MarR_2"/>
    <property type="match status" value="1"/>
</dbReference>
<keyword evidence="3" id="KW-0804">Transcription</keyword>
<dbReference type="InterPro" id="IPR036390">
    <property type="entry name" value="WH_DNA-bd_sf"/>
</dbReference>
<dbReference type="SUPFAM" id="SSF46785">
    <property type="entry name" value="Winged helix' DNA-binding domain"/>
    <property type="match status" value="1"/>
</dbReference>
<reference evidence="5 6" key="1">
    <citation type="submission" date="2018-09" db="EMBL/GenBank/DDBJ databases">
        <title>YIM PH21274 draft genome.</title>
        <authorList>
            <person name="Miao C."/>
        </authorList>
    </citation>
    <scope>NUCLEOTIDE SEQUENCE [LARGE SCALE GENOMIC DNA]</scope>
    <source>
        <strain evidence="5 6">YIM PH 21724</strain>
    </source>
</reference>
<dbReference type="GO" id="GO:0003677">
    <property type="term" value="F:DNA binding"/>
    <property type="evidence" value="ECO:0007669"/>
    <property type="project" value="UniProtKB-KW"/>
</dbReference>
<keyword evidence="6" id="KW-1185">Reference proteome</keyword>
<dbReference type="PRINTS" id="PR00598">
    <property type="entry name" value="HTHMARR"/>
</dbReference>
<comment type="caution">
    <text evidence="5">The sequence shown here is derived from an EMBL/GenBank/DDBJ whole genome shotgun (WGS) entry which is preliminary data.</text>
</comment>
<organism evidence="5 6">
    <name type="scientific">Nocardia panacis</name>
    <dbReference type="NCBI Taxonomy" id="2340916"/>
    <lineage>
        <taxon>Bacteria</taxon>
        <taxon>Bacillati</taxon>
        <taxon>Actinomycetota</taxon>
        <taxon>Actinomycetes</taxon>
        <taxon>Mycobacteriales</taxon>
        <taxon>Nocardiaceae</taxon>
        <taxon>Nocardia</taxon>
    </lineage>
</organism>
<dbReference type="SMART" id="SM00347">
    <property type="entry name" value="HTH_MARR"/>
    <property type="match status" value="1"/>
</dbReference>
<dbReference type="GO" id="GO:0006950">
    <property type="term" value="P:response to stress"/>
    <property type="evidence" value="ECO:0007669"/>
    <property type="project" value="TreeGrafter"/>
</dbReference>
<dbReference type="InterPro" id="IPR039422">
    <property type="entry name" value="MarR/SlyA-like"/>
</dbReference>
<dbReference type="AlphaFoldDB" id="A0A3A4JM49"/>
<dbReference type="PROSITE" id="PS50995">
    <property type="entry name" value="HTH_MARR_2"/>
    <property type="match status" value="1"/>
</dbReference>
<dbReference type="PANTHER" id="PTHR33164:SF64">
    <property type="entry name" value="TRANSCRIPTIONAL REGULATOR SLYA"/>
    <property type="match status" value="1"/>
</dbReference>
<protein>
    <submittedName>
        <fullName evidence="5">MarR family transcriptional regulator</fullName>
    </submittedName>
</protein>